<reference evidence="4" key="1">
    <citation type="journal article" date="2019" name="Int. J. Syst. Evol. Microbiol.">
        <title>The Global Catalogue of Microorganisms (GCM) 10K type strain sequencing project: providing services to taxonomists for standard genome sequencing and annotation.</title>
        <authorList>
            <consortium name="The Broad Institute Genomics Platform"/>
            <consortium name="The Broad Institute Genome Sequencing Center for Infectious Disease"/>
            <person name="Wu L."/>
            <person name="Ma J."/>
        </authorList>
    </citation>
    <scope>NUCLEOTIDE SEQUENCE [LARGE SCALE GENOMIC DNA]</scope>
    <source>
        <strain evidence="4">CGMCC 1.15180</strain>
    </source>
</reference>
<dbReference type="EC" id="2.4.-.-" evidence="3"/>
<keyword evidence="4" id="KW-1185">Reference proteome</keyword>
<evidence type="ECO:0000313" key="3">
    <source>
        <dbReference type="EMBL" id="MFD2037030.1"/>
    </source>
</evidence>
<dbReference type="SUPFAM" id="SSF53448">
    <property type="entry name" value="Nucleotide-diphospho-sugar transferases"/>
    <property type="match status" value="1"/>
</dbReference>
<comment type="similarity">
    <text evidence="1">Belongs to the glycosyltransferase 2 family. WaaE/KdtX subfamily.</text>
</comment>
<dbReference type="InterPro" id="IPR029044">
    <property type="entry name" value="Nucleotide-diphossugar_trans"/>
</dbReference>
<evidence type="ECO:0000259" key="2">
    <source>
        <dbReference type="Pfam" id="PF00535"/>
    </source>
</evidence>
<accession>A0ABW4VTZ2</accession>
<feature type="domain" description="Glycosyltransferase 2-like" evidence="2">
    <location>
        <begin position="6"/>
        <end position="89"/>
    </location>
</feature>
<evidence type="ECO:0000256" key="1">
    <source>
        <dbReference type="ARBA" id="ARBA00038494"/>
    </source>
</evidence>
<proteinExistence type="inferred from homology"/>
<dbReference type="Proteomes" id="UP001597361">
    <property type="component" value="Unassembled WGS sequence"/>
</dbReference>
<gene>
    <name evidence="3" type="ORF">ACFSKL_19655</name>
</gene>
<evidence type="ECO:0000313" key="4">
    <source>
        <dbReference type="Proteomes" id="UP001597361"/>
    </source>
</evidence>
<dbReference type="RefSeq" id="WP_376888595.1">
    <property type="nucleotide sequence ID" value="NZ_JBHUHR010000046.1"/>
</dbReference>
<protein>
    <submittedName>
        <fullName evidence="3">Glycosyltransferase family 2 protein</fullName>
        <ecNumber evidence="3">2.4.-.-</ecNumber>
    </submittedName>
</protein>
<keyword evidence="3" id="KW-0328">Glycosyltransferase</keyword>
<dbReference type="PANTHER" id="PTHR43630:SF2">
    <property type="entry name" value="GLYCOSYLTRANSFERASE"/>
    <property type="match status" value="1"/>
</dbReference>
<sequence>MGISGLVITFNEEKHIEKCIKGLQEVCDEVIIIDSNSKDNTVYIAESLGAKVISQDFLGDGPQRIFGLQFCGNDWILNLDADEFLDTDSYHFLRSKEYLNLPYDAYSFRRRNFLKDKEINYADWYPSNACRFFNKKTASPSSQIVHQHVIATNMLKSKMHLVHYAWDSFHHLIAKKNQYTDWQVNEFVNQGKRAKSFSPVFHGVAAFFKAYFFKKGVLHGIDGVTFSLIQSFFSYMKYAKILEAQREKK</sequence>
<dbReference type="Gene3D" id="3.90.550.10">
    <property type="entry name" value="Spore Coat Polysaccharide Biosynthesis Protein SpsA, Chain A"/>
    <property type="match status" value="1"/>
</dbReference>
<comment type="caution">
    <text evidence="3">The sequence shown here is derived from an EMBL/GenBank/DDBJ whole genome shotgun (WGS) entry which is preliminary data.</text>
</comment>
<dbReference type="Pfam" id="PF00535">
    <property type="entry name" value="Glycos_transf_2"/>
    <property type="match status" value="1"/>
</dbReference>
<name>A0ABW4VTZ2_9BACT</name>
<dbReference type="PANTHER" id="PTHR43630">
    <property type="entry name" value="POLY-BETA-1,6-N-ACETYL-D-GLUCOSAMINE SYNTHASE"/>
    <property type="match status" value="1"/>
</dbReference>
<organism evidence="3 4">
    <name type="scientific">Belliella marina</name>
    <dbReference type="NCBI Taxonomy" id="1644146"/>
    <lineage>
        <taxon>Bacteria</taxon>
        <taxon>Pseudomonadati</taxon>
        <taxon>Bacteroidota</taxon>
        <taxon>Cytophagia</taxon>
        <taxon>Cytophagales</taxon>
        <taxon>Cyclobacteriaceae</taxon>
        <taxon>Belliella</taxon>
    </lineage>
</organism>
<dbReference type="GO" id="GO:0016757">
    <property type="term" value="F:glycosyltransferase activity"/>
    <property type="evidence" value="ECO:0007669"/>
    <property type="project" value="UniProtKB-KW"/>
</dbReference>
<dbReference type="InterPro" id="IPR001173">
    <property type="entry name" value="Glyco_trans_2-like"/>
</dbReference>
<keyword evidence="3" id="KW-0808">Transferase</keyword>
<dbReference type="CDD" id="cd02511">
    <property type="entry name" value="Beta4Glucosyltransferase"/>
    <property type="match status" value="1"/>
</dbReference>
<dbReference type="EMBL" id="JBHUHR010000046">
    <property type="protein sequence ID" value="MFD2037030.1"/>
    <property type="molecule type" value="Genomic_DNA"/>
</dbReference>